<evidence type="ECO:0000313" key="3">
    <source>
        <dbReference type="Proteomes" id="UP001165122"/>
    </source>
</evidence>
<feature type="region of interest" description="Disordered" evidence="1">
    <location>
        <begin position="424"/>
        <end position="449"/>
    </location>
</feature>
<dbReference type="OrthoDB" id="202502at2759"/>
<feature type="compositionally biased region" description="Pro residues" evidence="1">
    <location>
        <begin position="430"/>
        <end position="440"/>
    </location>
</feature>
<feature type="compositionally biased region" description="Basic and acidic residues" evidence="1">
    <location>
        <begin position="135"/>
        <end position="147"/>
    </location>
</feature>
<feature type="compositionally biased region" description="Low complexity" evidence="1">
    <location>
        <begin position="60"/>
        <end position="70"/>
    </location>
</feature>
<accession>A0A9W7E6U8</accession>
<evidence type="ECO:0000313" key="2">
    <source>
        <dbReference type="EMBL" id="GMH70474.1"/>
    </source>
</evidence>
<feature type="region of interest" description="Disordered" evidence="1">
    <location>
        <begin position="107"/>
        <end position="154"/>
    </location>
</feature>
<dbReference type="EMBL" id="BRXW01000621">
    <property type="protein sequence ID" value="GMH70474.1"/>
    <property type="molecule type" value="Genomic_DNA"/>
</dbReference>
<feature type="region of interest" description="Disordered" evidence="1">
    <location>
        <begin position="248"/>
        <end position="267"/>
    </location>
</feature>
<reference evidence="3" key="1">
    <citation type="journal article" date="2023" name="Commun. Biol.">
        <title>Genome analysis of Parmales, the sister group of diatoms, reveals the evolutionary specialization of diatoms from phago-mixotrophs to photoautotrophs.</title>
        <authorList>
            <person name="Ban H."/>
            <person name="Sato S."/>
            <person name="Yoshikawa S."/>
            <person name="Yamada K."/>
            <person name="Nakamura Y."/>
            <person name="Ichinomiya M."/>
            <person name="Sato N."/>
            <person name="Blanc-Mathieu R."/>
            <person name="Endo H."/>
            <person name="Kuwata A."/>
            <person name="Ogata H."/>
        </authorList>
    </citation>
    <scope>NUCLEOTIDE SEQUENCE [LARGE SCALE GENOMIC DNA]</scope>
    <source>
        <strain evidence="3">NIES 3700</strain>
    </source>
</reference>
<name>A0A9W7E6U8_9STRA</name>
<keyword evidence="3" id="KW-1185">Reference proteome</keyword>
<sequence>MPTCTGLRSQEDVKSSFPYPEKTTKRRLASTNKPRTGRRYLLNNNKVPPSALRVAKSIYSSSPAPRSASSRPKKASPPPAWNPYQSSNDKYALTKAQLEQRKEMYKSKNNILLSPEAAKKKKPLLSRRPKTAVVKKGDSNSKKRAESDENALPNSASVLAEQLPPPPSDNAAITPAKVQGAETLMSLRNTASPDLSKEVSALSISQTLKNYSKSLEQLEKRVENPTSLEDTADSSSLKGNPKVENIMANISNPVTPPPVPSASPSSDNDLKIKLAKLEAMVESQRTYIEQHITTTVAGQHNGNVEAAANAKTNTHSTPVEPFQPSPHPPYPPTTTNASYNENTMNILGFENSTSYLDLNNPEPLAPLETSSQIYEDIKRAREHAEYLAGEYSRKEGYLGGVLENAEEEEEEEEEEVRPQNVVDISSLPLPNSPVPTPMPAHPFKAKMGMGMGITSSPNFNDASPEVTRPVKVVRRGGVNDWSAPVV</sequence>
<proteinExistence type="predicted"/>
<organism evidence="2 3">
    <name type="scientific">Triparma laevis f. longispina</name>
    <dbReference type="NCBI Taxonomy" id="1714387"/>
    <lineage>
        <taxon>Eukaryota</taxon>
        <taxon>Sar</taxon>
        <taxon>Stramenopiles</taxon>
        <taxon>Ochrophyta</taxon>
        <taxon>Bolidophyceae</taxon>
        <taxon>Parmales</taxon>
        <taxon>Triparmaceae</taxon>
        <taxon>Triparma</taxon>
    </lineage>
</organism>
<dbReference type="Proteomes" id="UP001165122">
    <property type="component" value="Unassembled WGS sequence"/>
</dbReference>
<dbReference type="AlphaFoldDB" id="A0A9W7E6U8"/>
<evidence type="ECO:0000256" key="1">
    <source>
        <dbReference type="SAM" id="MobiDB-lite"/>
    </source>
</evidence>
<feature type="compositionally biased region" description="Basic residues" evidence="1">
    <location>
        <begin position="119"/>
        <end position="130"/>
    </location>
</feature>
<feature type="region of interest" description="Disordered" evidence="1">
    <location>
        <begin position="221"/>
        <end position="240"/>
    </location>
</feature>
<comment type="caution">
    <text evidence="2">The sequence shown here is derived from an EMBL/GenBank/DDBJ whole genome shotgun (WGS) entry which is preliminary data.</text>
</comment>
<feature type="region of interest" description="Disordered" evidence="1">
    <location>
        <begin position="1"/>
        <end position="88"/>
    </location>
</feature>
<protein>
    <submittedName>
        <fullName evidence="2">Uncharacterized protein</fullName>
    </submittedName>
</protein>
<feature type="compositionally biased region" description="Polar residues" evidence="1">
    <location>
        <begin position="224"/>
        <end position="238"/>
    </location>
</feature>
<gene>
    <name evidence="2" type="ORF">TrLO_g13830</name>
</gene>